<proteinExistence type="predicted"/>
<protein>
    <submittedName>
        <fullName evidence="2">Uncharacterized protein</fullName>
    </submittedName>
</protein>
<dbReference type="EMBL" id="ML978962">
    <property type="protein sequence ID" value="KAF1930648.1"/>
    <property type="molecule type" value="Genomic_DNA"/>
</dbReference>
<dbReference type="AlphaFoldDB" id="A0A6A5RUI0"/>
<dbReference type="GeneID" id="54349346"/>
<reference evidence="2" key="1">
    <citation type="journal article" date="2020" name="Stud. Mycol.">
        <title>101 Dothideomycetes genomes: a test case for predicting lifestyles and emergence of pathogens.</title>
        <authorList>
            <person name="Haridas S."/>
            <person name="Albert R."/>
            <person name="Binder M."/>
            <person name="Bloem J."/>
            <person name="Labutti K."/>
            <person name="Salamov A."/>
            <person name="Andreopoulos B."/>
            <person name="Baker S."/>
            <person name="Barry K."/>
            <person name="Bills G."/>
            <person name="Bluhm B."/>
            <person name="Cannon C."/>
            <person name="Castanera R."/>
            <person name="Culley D."/>
            <person name="Daum C."/>
            <person name="Ezra D."/>
            <person name="Gonzalez J."/>
            <person name="Henrissat B."/>
            <person name="Kuo A."/>
            <person name="Liang C."/>
            <person name="Lipzen A."/>
            <person name="Lutzoni F."/>
            <person name="Magnuson J."/>
            <person name="Mondo S."/>
            <person name="Nolan M."/>
            <person name="Ohm R."/>
            <person name="Pangilinan J."/>
            <person name="Park H.-J."/>
            <person name="Ramirez L."/>
            <person name="Alfaro M."/>
            <person name="Sun H."/>
            <person name="Tritt A."/>
            <person name="Yoshinaga Y."/>
            <person name="Zwiers L.-H."/>
            <person name="Turgeon B."/>
            <person name="Goodwin S."/>
            <person name="Spatafora J."/>
            <person name="Crous P."/>
            <person name="Grigoriev I."/>
        </authorList>
    </citation>
    <scope>NUCLEOTIDE SEQUENCE</scope>
    <source>
        <strain evidence="2">CBS 183.55</strain>
    </source>
</reference>
<sequence>MALAVVRRRRCSVKAPARGLLQHLLVQCSERVGYQASPPHSRPRPTSHPRRTREDNPIQPPPSPLLSLPLFGHCRPSPEHTQLLPSLRPWRVTVSSSSRPRLDRLHGPLRVDLVSLIVFGTSISRKPPRTQSARCLRRPIHVYQLATHEPPG</sequence>
<evidence type="ECO:0000313" key="2">
    <source>
        <dbReference type="EMBL" id="KAF1930648.1"/>
    </source>
</evidence>
<feature type="region of interest" description="Disordered" evidence="1">
    <location>
        <begin position="34"/>
        <end position="65"/>
    </location>
</feature>
<keyword evidence="3" id="KW-1185">Reference proteome</keyword>
<dbReference type="Proteomes" id="UP000800082">
    <property type="component" value="Unassembled WGS sequence"/>
</dbReference>
<organism evidence="2 3">
    <name type="scientific">Didymella exigua CBS 183.55</name>
    <dbReference type="NCBI Taxonomy" id="1150837"/>
    <lineage>
        <taxon>Eukaryota</taxon>
        <taxon>Fungi</taxon>
        <taxon>Dikarya</taxon>
        <taxon>Ascomycota</taxon>
        <taxon>Pezizomycotina</taxon>
        <taxon>Dothideomycetes</taxon>
        <taxon>Pleosporomycetidae</taxon>
        <taxon>Pleosporales</taxon>
        <taxon>Pleosporineae</taxon>
        <taxon>Didymellaceae</taxon>
        <taxon>Didymella</taxon>
    </lineage>
</organism>
<dbReference type="RefSeq" id="XP_033450896.1">
    <property type="nucleotide sequence ID" value="XM_033591678.1"/>
</dbReference>
<name>A0A6A5RUI0_9PLEO</name>
<evidence type="ECO:0000313" key="3">
    <source>
        <dbReference type="Proteomes" id="UP000800082"/>
    </source>
</evidence>
<gene>
    <name evidence="2" type="ORF">M421DRAFT_418118</name>
</gene>
<feature type="compositionally biased region" description="Basic residues" evidence="1">
    <location>
        <begin position="41"/>
        <end position="51"/>
    </location>
</feature>
<accession>A0A6A5RUI0</accession>
<feature type="non-terminal residue" evidence="2">
    <location>
        <position position="152"/>
    </location>
</feature>
<evidence type="ECO:0000256" key="1">
    <source>
        <dbReference type="SAM" id="MobiDB-lite"/>
    </source>
</evidence>